<sequence>MNKKYEDRYGKEHIERATNEIMGQFDLDYKKSKELAIQTLNGLDSHGCDYNNFETVKETITVVVSIWLENNQPNN</sequence>
<reference evidence="1 2" key="1">
    <citation type="submission" date="2020-09" db="EMBL/GenBank/DDBJ databases">
        <title>Marinomonas sp. nov., isolated from the cysticercosis algae of Qingdao, China.</title>
        <authorList>
            <person name="Sun X."/>
        </authorList>
    </citation>
    <scope>NUCLEOTIDE SEQUENCE [LARGE SCALE GENOMIC DNA]</scope>
    <source>
        <strain evidence="1 2">SM2066</strain>
    </source>
</reference>
<gene>
    <name evidence="1" type="ORF">IF202_11870</name>
</gene>
<protein>
    <submittedName>
        <fullName evidence="1">Uncharacterized protein</fullName>
    </submittedName>
</protein>
<dbReference type="Proteomes" id="UP000604161">
    <property type="component" value="Unassembled WGS sequence"/>
</dbReference>
<dbReference type="EMBL" id="JACYFC010000003">
    <property type="protein sequence ID" value="MBD5771749.1"/>
    <property type="molecule type" value="Genomic_DNA"/>
</dbReference>
<proteinExistence type="predicted"/>
<comment type="caution">
    <text evidence="1">The sequence shown here is derived from an EMBL/GenBank/DDBJ whole genome shotgun (WGS) entry which is preliminary data.</text>
</comment>
<name>A0ABR8P0C0_9GAMM</name>
<organism evidence="1 2">
    <name type="scientific">Marinomonas colpomeniae</name>
    <dbReference type="NCBI Taxonomy" id="2774408"/>
    <lineage>
        <taxon>Bacteria</taxon>
        <taxon>Pseudomonadati</taxon>
        <taxon>Pseudomonadota</taxon>
        <taxon>Gammaproteobacteria</taxon>
        <taxon>Oceanospirillales</taxon>
        <taxon>Oceanospirillaceae</taxon>
        <taxon>Marinomonas</taxon>
    </lineage>
</organism>
<evidence type="ECO:0000313" key="1">
    <source>
        <dbReference type="EMBL" id="MBD5771749.1"/>
    </source>
</evidence>
<keyword evidence="2" id="KW-1185">Reference proteome</keyword>
<accession>A0ABR8P0C0</accession>
<dbReference type="RefSeq" id="WP_191595107.1">
    <property type="nucleotide sequence ID" value="NZ_JACYFC010000003.1"/>
</dbReference>
<evidence type="ECO:0000313" key="2">
    <source>
        <dbReference type="Proteomes" id="UP000604161"/>
    </source>
</evidence>